<accession>A0A454XL80</accession>
<organism evidence="2 4">
    <name type="scientific">Ostreococcus tauri</name>
    <name type="common">Marine green alga</name>
    <dbReference type="NCBI Taxonomy" id="70448"/>
    <lineage>
        <taxon>Eukaryota</taxon>
        <taxon>Viridiplantae</taxon>
        <taxon>Chlorophyta</taxon>
        <taxon>Mamiellophyceae</taxon>
        <taxon>Mamiellales</taxon>
        <taxon>Bathycoccaceae</taxon>
        <taxon>Ostreococcus</taxon>
    </lineage>
</organism>
<reference evidence="2 4" key="1">
    <citation type="journal article" date="2006" name="Proc. Natl. Acad. Sci. U.S.A.">
        <title>Genome analysis of the smallest free-living eukaryote Ostreococcus tauri unveils many unique features.</title>
        <authorList>
            <person name="Derelle E."/>
            <person name="Ferraz C."/>
            <person name="Rombauts S."/>
            <person name="Rouze P."/>
            <person name="Worden A.Z."/>
            <person name="Robbens S."/>
            <person name="Partensky F."/>
            <person name="Degroeve S."/>
            <person name="Echeynie S."/>
            <person name="Cooke R."/>
            <person name="Saeys Y."/>
            <person name="Wuyts J."/>
            <person name="Jabbari K."/>
            <person name="Bowler C."/>
            <person name="Panaud O."/>
            <person name="Piegu B."/>
            <person name="Ball S.G."/>
            <person name="Ral J.-P."/>
            <person name="Bouget F.-Y."/>
            <person name="Piganeau G."/>
            <person name="De Baets B."/>
            <person name="Picard A."/>
            <person name="Delseny M."/>
            <person name="Demaille J."/>
            <person name="Van de Peer Y."/>
            <person name="Moreau H."/>
        </authorList>
    </citation>
    <scope>NUCLEOTIDE SEQUENCE [LARGE SCALE GENOMIC DNA]</scope>
    <source>
        <strain evidence="2 4">OTTH0595</strain>
    </source>
</reference>
<reference evidence="2" key="2">
    <citation type="journal article" date="2014" name="BMC Genomics">
        <title>An improved genome of the model marine alga Ostreococcus tauri unfolds by assessing Illumina de novo assemblies.</title>
        <authorList>
            <person name="Blanc-Mathieu R."/>
            <person name="Verhelst B."/>
            <person name="Derelle E."/>
            <person name="Rombauts S."/>
            <person name="Bouget F.Y."/>
            <person name="Carre I."/>
            <person name="Chateau A."/>
            <person name="Eyre-Walker A."/>
            <person name="Grimsley N."/>
            <person name="Moreau H."/>
            <person name="Piegu B."/>
            <person name="Rivals E."/>
            <person name="Schackwitz W."/>
            <person name="Van de Peer Y."/>
            <person name="Piganeau G."/>
        </authorList>
    </citation>
    <scope>NUCLEOTIDE SEQUENCE</scope>
    <source>
        <strain evidence="2">RCC4221</strain>
    </source>
</reference>
<proteinExistence type="predicted"/>
<dbReference type="AlphaFoldDB" id="Q00SW5"/>
<evidence type="ECO:0000313" key="4">
    <source>
        <dbReference type="Proteomes" id="UP000009170"/>
    </source>
</evidence>
<dbReference type="RefSeq" id="XP_003084083.1">
    <property type="nucleotide sequence ID" value="XM_003084035.1"/>
</dbReference>
<gene>
    <name evidence="3" type="ORF">BE221DRAFT_193413</name>
    <name evidence="2" type="ORF">OT_ostta18g00440</name>
</gene>
<keyword evidence="1" id="KW-1133">Transmembrane helix</keyword>
<dbReference type="EMBL" id="KZ155791">
    <property type="protein sequence ID" value="OUS45211.1"/>
    <property type="molecule type" value="Genomic_DNA"/>
</dbReference>
<dbReference type="GeneID" id="9838230"/>
<reference evidence="3" key="3">
    <citation type="submission" date="2017-04" db="EMBL/GenBank/DDBJ databases">
        <title>Population genomics of picophytoplankton unveils novel chromosome hypervariability.</title>
        <authorList>
            <consortium name="DOE Joint Genome Institute"/>
            <person name="Blanc-Mathieu R."/>
            <person name="Krasovec M."/>
            <person name="Hebrard M."/>
            <person name="Yau S."/>
            <person name="Desgranges E."/>
            <person name="Martin J."/>
            <person name="Schackwitz W."/>
            <person name="Kuo A."/>
            <person name="Salin G."/>
            <person name="Donnadieu C."/>
            <person name="Desdevises Y."/>
            <person name="Sanchez-Ferandin S."/>
            <person name="Moreau H."/>
            <person name="Rivals E."/>
            <person name="Grigoriev I.V."/>
            <person name="Grimsley N."/>
            <person name="Eyre-Walker A."/>
            <person name="Piganeau G."/>
        </authorList>
    </citation>
    <scope>NUCLEOTIDE SEQUENCE [LARGE SCALE GENOMIC DNA]</scope>
    <source>
        <strain evidence="3">RCC 1115</strain>
    </source>
</reference>
<protein>
    <submittedName>
        <fullName evidence="2">Unnamed product</fullName>
    </submittedName>
</protein>
<evidence type="ECO:0000313" key="2">
    <source>
        <dbReference type="EMBL" id="CAL58499.1"/>
    </source>
</evidence>
<keyword evidence="1" id="KW-0812">Transmembrane</keyword>
<sequence length="90" mass="10321">MRRSESLGSIHVENAMSSVKSLQKRGLDLPNTGRWFRRKHRTMMCCGILCVVLVALWVIRWRNGAARREMDELGRELAREAKKAVGRGRA</sequence>
<name>Q00SW5_OSTTA</name>
<accession>A0A1Y5I6Z9</accession>
<keyword evidence="4" id="KW-1185">Reference proteome</keyword>
<dbReference type="Proteomes" id="UP000195557">
    <property type="component" value="Unassembled WGS sequence"/>
</dbReference>
<dbReference type="InParanoid" id="Q00SW5"/>
<keyword evidence="1" id="KW-0472">Membrane</keyword>
<evidence type="ECO:0000313" key="3">
    <source>
        <dbReference type="EMBL" id="OUS45211.1"/>
    </source>
</evidence>
<evidence type="ECO:0000256" key="1">
    <source>
        <dbReference type="SAM" id="Phobius"/>
    </source>
</evidence>
<dbReference type="EMBL" id="CAID01000018">
    <property type="protein sequence ID" value="CAL58499.1"/>
    <property type="molecule type" value="Genomic_DNA"/>
</dbReference>
<dbReference type="Proteomes" id="UP000009170">
    <property type="component" value="Unassembled WGS sequence"/>
</dbReference>
<accession>Q00SW5</accession>
<feature type="transmembrane region" description="Helical" evidence="1">
    <location>
        <begin position="42"/>
        <end position="59"/>
    </location>
</feature>
<dbReference type="KEGG" id="ota:OT_ostta18g00440"/>